<sequence>MSSSSSSHSMAMPSIAFLGHTITEKLTHDNFLVWKVQVLPHVRAVVMIGYLDGSIKEPATVIVTEKETNGKKETIEIPNPEHAIWVTQDQQVLTFLLASLSREVLMQVSNNTTAAGVWQALVESFSAQSRARQIQLRSAIGNARKGDLSASAYFTKMKGLADELAAAGKTLDEDDIISHILEGLMHEPDYNGFVTSISTRAATDQPIGLSELFSLLLSAEARSLPSTPPTPLITPPT</sequence>
<dbReference type="AlphaFoldDB" id="A0A7H4LNY7"/>
<dbReference type="Proteomes" id="UP000280104">
    <property type="component" value="Chromosome II"/>
</dbReference>
<gene>
    <name evidence="1" type="ORF">CAMPLR22A2D_LOCUS4957</name>
</gene>
<organism evidence="1 2">
    <name type="scientific">Triticum aestivum</name>
    <name type="common">Wheat</name>
    <dbReference type="NCBI Taxonomy" id="4565"/>
    <lineage>
        <taxon>Eukaryota</taxon>
        <taxon>Viridiplantae</taxon>
        <taxon>Streptophyta</taxon>
        <taxon>Embryophyta</taxon>
        <taxon>Tracheophyta</taxon>
        <taxon>Spermatophyta</taxon>
        <taxon>Magnoliopsida</taxon>
        <taxon>Liliopsida</taxon>
        <taxon>Poales</taxon>
        <taxon>Poaceae</taxon>
        <taxon>BOP clade</taxon>
        <taxon>Pooideae</taxon>
        <taxon>Triticodae</taxon>
        <taxon>Triticeae</taxon>
        <taxon>Triticinae</taxon>
        <taxon>Triticum</taxon>
    </lineage>
</organism>
<protein>
    <submittedName>
        <fullName evidence="1">Uncharacterized protein</fullName>
    </submittedName>
</protein>
<dbReference type="EMBL" id="LS480641">
    <property type="protein sequence ID" value="SPT20326.1"/>
    <property type="molecule type" value="Genomic_DNA"/>
</dbReference>
<name>A0A7H4LNY7_WHEAT</name>
<dbReference type="PANTHER" id="PTHR47481">
    <property type="match status" value="1"/>
</dbReference>
<dbReference type="Pfam" id="PF14223">
    <property type="entry name" value="Retrotran_gag_2"/>
    <property type="match status" value="1"/>
</dbReference>
<evidence type="ECO:0000313" key="2">
    <source>
        <dbReference type="Proteomes" id="UP000280104"/>
    </source>
</evidence>
<reference evidence="1 2" key="1">
    <citation type="submission" date="2018-05" db="EMBL/GenBank/DDBJ databases">
        <authorList>
            <person name="Thind KAUR A."/>
        </authorList>
    </citation>
    <scope>NUCLEOTIDE SEQUENCE [LARGE SCALE GENOMIC DNA]</scope>
</reference>
<evidence type="ECO:0000313" key="1">
    <source>
        <dbReference type="EMBL" id="SPT20326.1"/>
    </source>
</evidence>
<accession>A0A7H4LNY7</accession>
<proteinExistence type="predicted"/>
<dbReference type="PANTHER" id="PTHR47481:SF31">
    <property type="entry name" value="OS01G0873500 PROTEIN"/>
    <property type="match status" value="1"/>
</dbReference>